<gene>
    <name evidence="5" type="ORF">EUU22_23470</name>
</gene>
<dbReference type="AlphaFoldDB" id="A0A4Q2S6W0"/>
<evidence type="ECO:0000313" key="5">
    <source>
        <dbReference type="EMBL" id="RYB98050.1"/>
    </source>
</evidence>
<comment type="caution">
    <text evidence="5">The sequence shown here is derived from an EMBL/GenBank/DDBJ whole genome shotgun (WGS) entry which is preliminary data.</text>
</comment>
<keyword evidence="2" id="KW-0238">DNA-binding</keyword>
<proteinExistence type="predicted"/>
<protein>
    <submittedName>
        <fullName evidence="5">Site-specific integrase</fullName>
    </submittedName>
</protein>
<dbReference type="GO" id="GO:0003677">
    <property type="term" value="F:DNA binding"/>
    <property type="evidence" value="ECO:0007669"/>
    <property type="project" value="UniProtKB-KW"/>
</dbReference>
<evidence type="ECO:0000256" key="1">
    <source>
        <dbReference type="ARBA" id="ARBA00022908"/>
    </source>
</evidence>
<reference evidence="5 6" key="1">
    <citation type="submission" date="2019-01" db="EMBL/GenBank/DDBJ databases">
        <authorList>
            <person name="Deng T."/>
        </authorList>
    </citation>
    <scope>NUCLEOTIDE SEQUENCE [LARGE SCALE GENOMIC DNA]</scope>
    <source>
        <strain evidence="5 6">F8825</strain>
    </source>
</reference>
<dbReference type="Gene3D" id="1.10.443.10">
    <property type="entry name" value="Intergrase catalytic core"/>
    <property type="match status" value="1"/>
</dbReference>
<dbReference type="PANTHER" id="PTHR30349:SF88">
    <property type="entry name" value="BLL1584 PROTEIN"/>
    <property type="match status" value="1"/>
</dbReference>
<dbReference type="Gene3D" id="1.10.150.130">
    <property type="match status" value="1"/>
</dbReference>
<evidence type="ECO:0000256" key="2">
    <source>
        <dbReference type="ARBA" id="ARBA00023125"/>
    </source>
</evidence>
<dbReference type="EMBL" id="SDVB01000380">
    <property type="protein sequence ID" value="RYB98050.1"/>
    <property type="molecule type" value="Genomic_DNA"/>
</dbReference>
<dbReference type="RefSeq" id="WP_129334385.1">
    <property type="nucleotide sequence ID" value="NZ_SDVB01000380.1"/>
</dbReference>
<feature type="domain" description="Tyr recombinase" evidence="4">
    <location>
        <begin position="168"/>
        <end position="339"/>
    </location>
</feature>
<dbReference type="InterPro" id="IPR011010">
    <property type="entry name" value="DNA_brk_join_enz"/>
</dbReference>
<dbReference type="Proteomes" id="UP000291088">
    <property type="component" value="Unassembled WGS sequence"/>
</dbReference>
<dbReference type="PROSITE" id="PS51898">
    <property type="entry name" value="TYR_RECOMBINASE"/>
    <property type="match status" value="1"/>
</dbReference>
<dbReference type="InterPro" id="IPR002104">
    <property type="entry name" value="Integrase_catalytic"/>
</dbReference>
<dbReference type="InterPro" id="IPR050090">
    <property type="entry name" value="Tyrosine_recombinase_XerCD"/>
</dbReference>
<sequence length="377" mass="42855">MPEERFQIGDYWLSQHNSPVYKATWYDASTGQTRRASLGTKDLHEAKKALAEYVLKQAQPKEQKAAEMPLGLIFYRYWESHAKNIASAEAAQYALALWTEFWEAATVADLTPPRQKDFMAWLKARGYKNSYVSRVMSVGRSAVRMAWKNGEITSAPFILDEPDRSDEKEPYVLKSQEMKRLLMKAQERPHIFIYCMIALNTLARPEAVLDLAPAQVNLVDKRINLNPKGRKQTKKYRPIVPITDTLLPFLHRADVPAFVLWNGKPIESVKKTFARTVSDAGLSSEITPYSLRHTMATELRRRSVPPWEVEGLLGHHRPSTTEKYAHFAPDYLSLGREAIDAYFAELALSYAVPKLDYVSAACQSPETKKPAEADFST</sequence>
<dbReference type="PANTHER" id="PTHR30349">
    <property type="entry name" value="PHAGE INTEGRASE-RELATED"/>
    <property type="match status" value="1"/>
</dbReference>
<keyword evidence="3" id="KW-0233">DNA recombination</keyword>
<dbReference type="InterPro" id="IPR010998">
    <property type="entry name" value="Integrase_recombinase_N"/>
</dbReference>
<organism evidence="5 6">
    <name type="scientific">Ciceribacter ferrooxidans</name>
    <dbReference type="NCBI Taxonomy" id="2509717"/>
    <lineage>
        <taxon>Bacteria</taxon>
        <taxon>Pseudomonadati</taxon>
        <taxon>Pseudomonadota</taxon>
        <taxon>Alphaproteobacteria</taxon>
        <taxon>Hyphomicrobiales</taxon>
        <taxon>Rhizobiaceae</taxon>
        <taxon>Ciceribacter</taxon>
    </lineage>
</organism>
<dbReference type="SUPFAM" id="SSF56349">
    <property type="entry name" value="DNA breaking-rejoining enzymes"/>
    <property type="match status" value="1"/>
</dbReference>
<evidence type="ECO:0000313" key="6">
    <source>
        <dbReference type="Proteomes" id="UP000291088"/>
    </source>
</evidence>
<evidence type="ECO:0000259" key="4">
    <source>
        <dbReference type="PROSITE" id="PS51898"/>
    </source>
</evidence>
<dbReference type="GO" id="GO:0006310">
    <property type="term" value="P:DNA recombination"/>
    <property type="evidence" value="ECO:0007669"/>
    <property type="project" value="UniProtKB-KW"/>
</dbReference>
<dbReference type="OrthoDB" id="9808346at2"/>
<dbReference type="InterPro" id="IPR013762">
    <property type="entry name" value="Integrase-like_cat_sf"/>
</dbReference>
<evidence type="ECO:0000256" key="3">
    <source>
        <dbReference type="ARBA" id="ARBA00023172"/>
    </source>
</evidence>
<keyword evidence="6" id="KW-1185">Reference proteome</keyword>
<name>A0A4Q2S6W0_9HYPH</name>
<accession>A0A4Q2S6W0</accession>
<dbReference type="GO" id="GO:0015074">
    <property type="term" value="P:DNA integration"/>
    <property type="evidence" value="ECO:0007669"/>
    <property type="project" value="UniProtKB-KW"/>
</dbReference>
<dbReference type="Pfam" id="PF00589">
    <property type="entry name" value="Phage_integrase"/>
    <property type="match status" value="1"/>
</dbReference>
<keyword evidence="1" id="KW-0229">DNA integration</keyword>
<dbReference type="CDD" id="cd00796">
    <property type="entry name" value="INT_Rci_Hp1_C"/>
    <property type="match status" value="1"/>
</dbReference>